<feature type="transmembrane region" description="Helical" evidence="7">
    <location>
        <begin position="116"/>
        <end position="135"/>
    </location>
</feature>
<feature type="transmembrane region" description="Helical" evidence="7">
    <location>
        <begin position="20"/>
        <end position="38"/>
    </location>
</feature>
<evidence type="ECO:0000256" key="3">
    <source>
        <dbReference type="ARBA" id="ARBA00022475"/>
    </source>
</evidence>
<feature type="transmembrane region" description="Helical" evidence="7">
    <location>
        <begin position="416"/>
        <end position="435"/>
    </location>
</feature>
<feature type="transmembrane region" description="Helical" evidence="7">
    <location>
        <begin position="216"/>
        <end position="235"/>
    </location>
</feature>
<sequence>MKLIKKKLLNGFVWTLVDKIINQLGYLVITIFLARHIGPESFGFIGMLTIFILLTESIVNNGFSQALVQRSQKVTEQDCSTVFYINIIWGAIIYLLLYLSAPSIASFYQEPLLIDISRILFLVVIINSLTVVVRAKLIIDLDFKSQTIASTIATILSGALGIGLVLNGYEYWSLVWMILIKSIIQSIVLWCFCKWVPRESFNKQSFRSLFRFGSNLMLAGFVATLVNNLYIALIGRYYSASQVGYFTQATNLSNYLMEFITSTLQGVTYPIMASLKEDREQFVKVYKQLISITMLVSLPMLIGFAAVSREVVLITLGEEWLPVVPVLIALCLARTVTPINAINMSILNAIGRSDLFLKVDLSKLPIIAFSLYFGLPYGIEGIAWAIAATSFLSFFINAYFPGKMFGFGSIPQLKIAYKYMIAVAMMYFVIGQFSIDDSLLMTLFVKMGIGVIVYISILFLLCDKFFLNGVAWILKK</sequence>
<comment type="subcellular location">
    <subcellularLocation>
        <location evidence="1">Cell membrane</location>
        <topology evidence="1">Multi-pass membrane protein</topology>
    </subcellularLocation>
</comment>
<reference evidence="8" key="1">
    <citation type="submission" date="2010-01" db="EMBL/GenBank/DDBJ databases">
        <authorList>
            <person name="Aydanian A.G."/>
            <person name="Johnson J.A."/>
            <person name="Tang L."/>
            <person name="Morris J.G.Jr."/>
            <person name="Nair G.B."/>
            <person name="Stine O.C."/>
        </authorList>
    </citation>
    <scope>NUCLEOTIDE SEQUENCE</scope>
    <source>
        <strain evidence="8">CO603B</strain>
    </source>
</reference>
<feature type="transmembrane region" description="Helical" evidence="7">
    <location>
        <begin position="147"/>
        <end position="169"/>
    </location>
</feature>
<feature type="transmembrane region" description="Helical" evidence="7">
    <location>
        <begin position="320"/>
        <end position="343"/>
    </location>
</feature>
<feature type="transmembrane region" description="Helical" evidence="7">
    <location>
        <begin position="44"/>
        <end position="63"/>
    </location>
</feature>
<dbReference type="AlphaFoldDB" id="D6NLX0"/>
<evidence type="ECO:0000313" key="8">
    <source>
        <dbReference type="EMBL" id="ADF80955.1"/>
    </source>
</evidence>
<evidence type="ECO:0000256" key="7">
    <source>
        <dbReference type="SAM" id="Phobius"/>
    </source>
</evidence>
<dbReference type="CDD" id="cd13127">
    <property type="entry name" value="MATE_tuaB_like"/>
    <property type="match status" value="1"/>
</dbReference>
<dbReference type="PANTHER" id="PTHR30250:SF10">
    <property type="entry name" value="LIPOPOLYSACCHARIDE BIOSYNTHESIS PROTEIN WZXC"/>
    <property type="match status" value="1"/>
</dbReference>
<keyword evidence="4 7" id="KW-0812">Transmembrane</keyword>
<feature type="transmembrane region" description="Helical" evidence="7">
    <location>
        <begin position="175"/>
        <end position="196"/>
    </location>
</feature>
<keyword evidence="5 7" id="KW-1133">Transmembrane helix</keyword>
<dbReference type="EMBL" id="GU576497">
    <property type="protein sequence ID" value="ADF80955.1"/>
    <property type="molecule type" value="Genomic_DNA"/>
</dbReference>
<comment type="similarity">
    <text evidence="2">Belongs to the polysaccharide synthase family.</text>
</comment>
<name>D6NLX0_VIBCL</name>
<evidence type="ECO:0000256" key="6">
    <source>
        <dbReference type="ARBA" id="ARBA00023136"/>
    </source>
</evidence>
<feature type="transmembrane region" description="Helical" evidence="7">
    <location>
        <begin position="381"/>
        <end position="400"/>
    </location>
</feature>
<organism evidence="8">
    <name type="scientific">Vibrio cholerae</name>
    <dbReference type="NCBI Taxonomy" id="666"/>
    <lineage>
        <taxon>Bacteria</taxon>
        <taxon>Pseudomonadati</taxon>
        <taxon>Pseudomonadota</taxon>
        <taxon>Gammaproteobacteria</taxon>
        <taxon>Vibrionales</taxon>
        <taxon>Vibrionaceae</taxon>
        <taxon>Vibrio</taxon>
    </lineage>
</organism>
<feature type="transmembrane region" description="Helical" evidence="7">
    <location>
        <begin position="255"/>
        <end position="273"/>
    </location>
</feature>
<feature type="transmembrane region" description="Helical" evidence="7">
    <location>
        <begin position="285"/>
        <end position="308"/>
    </location>
</feature>
<protein>
    <submittedName>
        <fullName evidence="8">Lipopolysaccharide biosynthesis protein WzxC</fullName>
    </submittedName>
</protein>
<reference evidence="8" key="2">
    <citation type="journal article" date="2011" name="Appl. Environ. Microbiol.">
        <title>Genetic Diversity of O-Antigen Biosynthesis Regions in Vibrio cholerae.</title>
        <authorList>
            <person name="Aydanian A."/>
            <person name="Tang L."/>
            <person name="Morris J.G."/>
            <person name="Johnson J.A."/>
            <person name="Stine O.C."/>
        </authorList>
    </citation>
    <scope>NUCLEOTIDE SEQUENCE</scope>
    <source>
        <strain evidence="8">CO603B</strain>
    </source>
</reference>
<keyword evidence="3" id="KW-1003">Cell membrane</keyword>
<keyword evidence="6 7" id="KW-0472">Membrane</keyword>
<evidence type="ECO:0000256" key="4">
    <source>
        <dbReference type="ARBA" id="ARBA00022692"/>
    </source>
</evidence>
<feature type="transmembrane region" description="Helical" evidence="7">
    <location>
        <begin position="355"/>
        <end position="375"/>
    </location>
</feature>
<proteinExistence type="inferred from homology"/>
<accession>D6NLX0</accession>
<feature type="transmembrane region" description="Helical" evidence="7">
    <location>
        <begin position="447"/>
        <end position="474"/>
    </location>
</feature>
<dbReference type="PANTHER" id="PTHR30250">
    <property type="entry name" value="PST FAMILY PREDICTED COLANIC ACID TRANSPORTER"/>
    <property type="match status" value="1"/>
</dbReference>
<evidence type="ECO:0000256" key="5">
    <source>
        <dbReference type="ARBA" id="ARBA00022989"/>
    </source>
</evidence>
<dbReference type="InterPro" id="IPR050833">
    <property type="entry name" value="Poly_Biosynth_Transport"/>
</dbReference>
<feature type="transmembrane region" description="Helical" evidence="7">
    <location>
        <begin position="83"/>
        <end position="104"/>
    </location>
</feature>
<dbReference type="Pfam" id="PF13440">
    <property type="entry name" value="Polysacc_synt_3"/>
    <property type="match status" value="1"/>
</dbReference>
<dbReference type="GO" id="GO:0005886">
    <property type="term" value="C:plasma membrane"/>
    <property type="evidence" value="ECO:0007669"/>
    <property type="project" value="UniProtKB-SubCell"/>
</dbReference>
<evidence type="ECO:0000256" key="1">
    <source>
        <dbReference type="ARBA" id="ARBA00004651"/>
    </source>
</evidence>
<evidence type="ECO:0000256" key="2">
    <source>
        <dbReference type="ARBA" id="ARBA00007430"/>
    </source>
</evidence>